<evidence type="ECO:0000313" key="2">
    <source>
        <dbReference type="EMBL" id="WAQ92272.1"/>
    </source>
</evidence>
<sequence length="86" mass="9293">MLLHPGALAIYGTLLVLFMETPSQCSGASLWKRADINPNGAMATMFEKLGSICEGLGKDEMGKIPHEHVANYLGLNVNSEDEKNAM</sequence>
<dbReference type="EMBL" id="CP110436">
    <property type="protein sequence ID" value="WAQ92272.1"/>
    <property type="molecule type" value="Genomic_DNA"/>
</dbReference>
<reference evidence="2" key="1">
    <citation type="submission" date="2022-10" db="EMBL/GenBank/DDBJ databases">
        <title>Puccinia triticina Genome sequencing and assembly.</title>
        <authorList>
            <person name="Li C."/>
        </authorList>
    </citation>
    <scope>NUCLEOTIDE SEQUENCE</scope>
    <source>
        <strain evidence="2">Pt15</strain>
    </source>
</reference>
<protein>
    <submittedName>
        <fullName evidence="2">Uncharacterized protein</fullName>
    </submittedName>
</protein>
<evidence type="ECO:0000256" key="1">
    <source>
        <dbReference type="SAM" id="SignalP"/>
    </source>
</evidence>
<proteinExistence type="predicted"/>
<organism evidence="2 3">
    <name type="scientific">Puccinia triticina</name>
    <dbReference type="NCBI Taxonomy" id="208348"/>
    <lineage>
        <taxon>Eukaryota</taxon>
        <taxon>Fungi</taxon>
        <taxon>Dikarya</taxon>
        <taxon>Basidiomycota</taxon>
        <taxon>Pucciniomycotina</taxon>
        <taxon>Pucciniomycetes</taxon>
        <taxon>Pucciniales</taxon>
        <taxon>Pucciniaceae</taxon>
        <taxon>Puccinia</taxon>
    </lineage>
</organism>
<feature type="signal peptide" evidence="1">
    <location>
        <begin position="1"/>
        <end position="27"/>
    </location>
</feature>
<keyword evidence="1" id="KW-0732">Signal</keyword>
<name>A0ABY7D6G4_9BASI</name>
<accession>A0ABY7D6G4</accession>
<dbReference type="RefSeq" id="XP_053027827.1">
    <property type="nucleotide sequence ID" value="XM_053163842.1"/>
</dbReference>
<feature type="chain" id="PRO_5046880397" evidence="1">
    <location>
        <begin position="28"/>
        <end position="86"/>
    </location>
</feature>
<evidence type="ECO:0000313" key="3">
    <source>
        <dbReference type="Proteomes" id="UP001164743"/>
    </source>
</evidence>
<gene>
    <name evidence="2" type="ORF">PtA15_16A178</name>
</gene>
<keyword evidence="3" id="KW-1185">Reference proteome</keyword>
<dbReference type="GeneID" id="77804737"/>
<dbReference type="Proteomes" id="UP001164743">
    <property type="component" value="Chromosome 16A"/>
</dbReference>